<dbReference type="Proteomes" id="UP001595607">
    <property type="component" value="Unassembled WGS sequence"/>
</dbReference>
<evidence type="ECO:0000313" key="2">
    <source>
        <dbReference type="EMBL" id="MFC3302909.1"/>
    </source>
</evidence>
<dbReference type="Pfam" id="PF02620">
    <property type="entry name" value="YceD"/>
    <property type="match status" value="1"/>
</dbReference>
<dbReference type="EMBL" id="JBHRVA010000003">
    <property type="protein sequence ID" value="MFC3302909.1"/>
    <property type="molecule type" value="Genomic_DNA"/>
</dbReference>
<protein>
    <submittedName>
        <fullName evidence="2">YceD family protein</fullName>
    </submittedName>
</protein>
<dbReference type="InterPro" id="IPR003772">
    <property type="entry name" value="YceD"/>
</dbReference>
<evidence type="ECO:0000256" key="1">
    <source>
        <dbReference type="SAM" id="MobiDB-lite"/>
    </source>
</evidence>
<organism evidence="2 3">
    <name type="scientific">Parvularcula lutaonensis</name>
    <dbReference type="NCBI Taxonomy" id="491923"/>
    <lineage>
        <taxon>Bacteria</taxon>
        <taxon>Pseudomonadati</taxon>
        <taxon>Pseudomonadota</taxon>
        <taxon>Alphaproteobacteria</taxon>
        <taxon>Parvularculales</taxon>
        <taxon>Parvularculaceae</taxon>
        <taxon>Parvularcula</taxon>
    </lineage>
</organism>
<accession>A0ABV7MBQ9</accession>
<evidence type="ECO:0000313" key="3">
    <source>
        <dbReference type="Proteomes" id="UP001595607"/>
    </source>
</evidence>
<keyword evidence="3" id="KW-1185">Reference proteome</keyword>
<sequence length="168" mass="18318">MTTDELESIHHPIALSDLDSDAKHVSITASEADRRLLAERYDVTDVIALKGDMDVTRHGSLVRVAGSIEAELGRTCVVSLEPMRETIAENFAVDFTTEFSETEEEEVEADLDAPEPLKGDHIDLGDVLLEQLVLAMDPHPRKEGAEAPKDPGAGKESSPFDVLKGLKE</sequence>
<proteinExistence type="predicted"/>
<dbReference type="RefSeq" id="WP_189574945.1">
    <property type="nucleotide sequence ID" value="NZ_BMXU01000002.1"/>
</dbReference>
<feature type="compositionally biased region" description="Basic and acidic residues" evidence="1">
    <location>
        <begin position="138"/>
        <end position="153"/>
    </location>
</feature>
<name>A0ABV7MBQ9_9PROT</name>
<feature type="region of interest" description="Disordered" evidence="1">
    <location>
        <begin position="135"/>
        <end position="168"/>
    </location>
</feature>
<reference evidence="3" key="1">
    <citation type="journal article" date="2019" name="Int. J. Syst. Evol. Microbiol.">
        <title>The Global Catalogue of Microorganisms (GCM) 10K type strain sequencing project: providing services to taxonomists for standard genome sequencing and annotation.</title>
        <authorList>
            <consortium name="The Broad Institute Genomics Platform"/>
            <consortium name="The Broad Institute Genome Sequencing Center for Infectious Disease"/>
            <person name="Wu L."/>
            <person name="Ma J."/>
        </authorList>
    </citation>
    <scope>NUCLEOTIDE SEQUENCE [LARGE SCALE GENOMIC DNA]</scope>
    <source>
        <strain evidence="3">KCTC 22245</strain>
    </source>
</reference>
<gene>
    <name evidence="2" type="ORF">ACFONP_09215</name>
</gene>
<comment type="caution">
    <text evidence="2">The sequence shown here is derived from an EMBL/GenBank/DDBJ whole genome shotgun (WGS) entry which is preliminary data.</text>
</comment>